<feature type="transmembrane region" description="Helical" evidence="7">
    <location>
        <begin position="154"/>
        <end position="178"/>
    </location>
</feature>
<dbReference type="RefSeq" id="WP_344603260.1">
    <property type="nucleotide sequence ID" value="NZ_BAAAHE010000011.1"/>
</dbReference>
<dbReference type="PANTHER" id="PTHR43386">
    <property type="entry name" value="OLIGOPEPTIDE TRANSPORT SYSTEM PERMEASE PROTEIN APPC"/>
    <property type="match status" value="1"/>
</dbReference>
<feature type="transmembrane region" description="Helical" evidence="7">
    <location>
        <begin position="41"/>
        <end position="66"/>
    </location>
</feature>
<feature type="domain" description="ABC transmembrane type-1" evidence="9">
    <location>
        <begin position="119"/>
        <end position="321"/>
    </location>
</feature>
<name>A0ABN1GM19_9ACTN</name>
<dbReference type="SUPFAM" id="SSF161098">
    <property type="entry name" value="MetI-like"/>
    <property type="match status" value="1"/>
</dbReference>
<protein>
    <submittedName>
        <fullName evidence="10">ABC transporter permease</fullName>
    </submittedName>
</protein>
<evidence type="ECO:0000256" key="3">
    <source>
        <dbReference type="ARBA" id="ARBA00022475"/>
    </source>
</evidence>
<feature type="transmembrane region" description="Helical" evidence="7">
    <location>
        <begin position="301"/>
        <end position="321"/>
    </location>
</feature>
<dbReference type="InterPro" id="IPR000515">
    <property type="entry name" value="MetI-like"/>
</dbReference>
<comment type="similarity">
    <text evidence="7">Belongs to the binding-protein-dependent transport system permease family.</text>
</comment>
<evidence type="ECO:0000256" key="8">
    <source>
        <dbReference type="SAM" id="MobiDB-lite"/>
    </source>
</evidence>
<evidence type="ECO:0000313" key="10">
    <source>
        <dbReference type="EMBL" id="GAA0614318.1"/>
    </source>
</evidence>
<evidence type="ECO:0000313" key="11">
    <source>
        <dbReference type="Proteomes" id="UP001500957"/>
    </source>
</evidence>
<feature type="compositionally biased region" description="Pro residues" evidence="8">
    <location>
        <begin position="1"/>
        <end position="11"/>
    </location>
</feature>
<comment type="subcellular location">
    <subcellularLocation>
        <location evidence="1 7">Cell membrane</location>
        <topology evidence="1 7">Multi-pass membrane protein</topology>
    </subcellularLocation>
</comment>
<evidence type="ECO:0000256" key="2">
    <source>
        <dbReference type="ARBA" id="ARBA00022448"/>
    </source>
</evidence>
<keyword evidence="3" id="KW-1003">Cell membrane</keyword>
<keyword evidence="11" id="KW-1185">Reference proteome</keyword>
<organism evidence="10 11">
    <name type="scientific">Sporichthya brevicatena</name>
    <dbReference type="NCBI Taxonomy" id="171442"/>
    <lineage>
        <taxon>Bacteria</taxon>
        <taxon>Bacillati</taxon>
        <taxon>Actinomycetota</taxon>
        <taxon>Actinomycetes</taxon>
        <taxon>Sporichthyales</taxon>
        <taxon>Sporichthyaceae</taxon>
        <taxon>Sporichthya</taxon>
    </lineage>
</organism>
<dbReference type="InterPro" id="IPR050366">
    <property type="entry name" value="BP-dependent_transpt_permease"/>
</dbReference>
<dbReference type="Gene3D" id="1.10.3720.10">
    <property type="entry name" value="MetI-like"/>
    <property type="match status" value="1"/>
</dbReference>
<evidence type="ECO:0000256" key="1">
    <source>
        <dbReference type="ARBA" id="ARBA00004651"/>
    </source>
</evidence>
<reference evidence="10 11" key="1">
    <citation type="journal article" date="2019" name="Int. J. Syst. Evol. Microbiol.">
        <title>The Global Catalogue of Microorganisms (GCM) 10K type strain sequencing project: providing services to taxonomists for standard genome sequencing and annotation.</title>
        <authorList>
            <consortium name="The Broad Institute Genomics Platform"/>
            <consortium name="The Broad Institute Genome Sequencing Center for Infectious Disease"/>
            <person name="Wu L."/>
            <person name="Ma J."/>
        </authorList>
    </citation>
    <scope>NUCLEOTIDE SEQUENCE [LARGE SCALE GENOMIC DNA]</scope>
    <source>
        <strain evidence="10 11">JCM 10671</strain>
    </source>
</reference>
<evidence type="ECO:0000256" key="4">
    <source>
        <dbReference type="ARBA" id="ARBA00022692"/>
    </source>
</evidence>
<dbReference type="InterPro" id="IPR035906">
    <property type="entry name" value="MetI-like_sf"/>
</dbReference>
<sequence length="334" mass="35936">MASIVIPPPPADSSDGAELRARDVGRSPRQIAWQRFRRDRVGVVAGCVVLFFVAVAALAPVISWLYGKDADTTYGLNEPGLLNTFGFPIGPAGGMSGEHWLGLEPSLGRDVFMQLVYGARTSLFIAFSVALITSTIGVVFGIVTGYLGGRADAIGGWIIDVVLALPGLMMLIALSVVVDDVFVGDEEEASTALRFLTVIVLFSLFGWVFQARLIRGQVLSLREREFVDAARMSGAGTWRIVRKELLPNLWSPILVVFSMAVPSIITAEAALAYLNIGITEPIPDWGRMVNRGAQVYLADPAYMLIPGGALLVMVLAFNMLGDAVRDALDPKGLR</sequence>
<dbReference type="InterPro" id="IPR025966">
    <property type="entry name" value="OppC_N"/>
</dbReference>
<feature type="transmembrane region" description="Helical" evidence="7">
    <location>
        <begin position="123"/>
        <end position="147"/>
    </location>
</feature>
<feature type="region of interest" description="Disordered" evidence="8">
    <location>
        <begin position="1"/>
        <end position="22"/>
    </location>
</feature>
<evidence type="ECO:0000256" key="6">
    <source>
        <dbReference type="ARBA" id="ARBA00023136"/>
    </source>
</evidence>
<feature type="transmembrane region" description="Helical" evidence="7">
    <location>
        <begin position="249"/>
        <end position="274"/>
    </location>
</feature>
<feature type="transmembrane region" description="Helical" evidence="7">
    <location>
        <begin position="193"/>
        <end position="214"/>
    </location>
</feature>
<keyword evidence="5 7" id="KW-1133">Transmembrane helix</keyword>
<dbReference type="CDD" id="cd06261">
    <property type="entry name" value="TM_PBP2"/>
    <property type="match status" value="1"/>
</dbReference>
<dbReference type="Pfam" id="PF12911">
    <property type="entry name" value="OppC_N"/>
    <property type="match status" value="1"/>
</dbReference>
<evidence type="ECO:0000256" key="7">
    <source>
        <dbReference type="RuleBase" id="RU363032"/>
    </source>
</evidence>
<dbReference type="PROSITE" id="PS50928">
    <property type="entry name" value="ABC_TM1"/>
    <property type="match status" value="1"/>
</dbReference>
<dbReference type="EMBL" id="BAAAHE010000011">
    <property type="protein sequence ID" value="GAA0614318.1"/>
    <property type="molecule type" value="Genomic_DNA"/>
</dbReference>
<keyword evidence="2 7" id="KW-0813">Transport</keyword>
<accession>A0ABN1GM19</accession>
<evidence type="ECO:0000256" key="5">
    <source>
        <dbReference type="ARBA" id="ARBA00022989"/>
    </source>
</evidence>
<gene>
    <name evidence="10" type="ORF">GCM10009547_15210</name>
</gene>
<evidence type="ECO:0000259" key="9">
    <source>
        <dbReference type="PROSITE" id="PS50928"/>
    </source>
</evidence>
<proteinExistence type="inferred from homology"/>
<dbReference type="PANTHER" id="PTHR43386:SF1">
    <property type="entry name" value="D,D-DIPEPTIDE TRANSPORT SYSTEM PERMEASE PROTEIN DDPC-RELATED"/>
    <property type="match status" value="1"/>
</dbReference>
<comment type="caution">
    <text evidence="10">The sequence shown here is derived from an EMBL/GenBank/DDBJ whole genome shotgun (WGS) entry which is preliminary data.</text>
</comment>
<keyword evidence="6 7" id="KW-0472">Membrane</keyword>
<dbReference type="Proteomes" id="UP001500957">
    <property type="component" value="Unassembled WGS sequence"/>
</dbReference>
<keyword evidence="4 7" id="KW-0812">Transmembrane</keyword>
<dbReference type="Pfam" id="PF00528">
    <property type="entry name" value="BPD_transp_1"/>
    <property type="match status" value="1"/>
</dbReference>